<reference evidence="2 3" key="1">
    <citation type="submission" date="2023-12" db="EMBL/GenBank/DDBJ databases">
        <title>Genomic sequences of Capnocytophaga and Parvimonas strains.</title>
        <authorList>
            <person name="Watt R.M."/>
            <person name="Wang M."/>
            <person name="Yang T."/>
            <person name="Tong W.M."/>
        </authorList>
    </citation>
    <scope>NUCLEOTIDE SEQUENCE [LARGE SCALE GENOMIC DNA]</scope>
    <source>
        <strain evidence="2 3">CCUG 13156</strain>
    </source>
</reference>
<proteinExistence type="predicted"/>
<keyword evidence="1" id="KW-1133">Transmembrane helix</keyword>
<organism evidence="2 3">
    <name type="scientific">Capnocytophaga gingivalis</name>
    <dbReference type="NCBI Taxonomy" id="1017"/>
    <lineage>
        <taxon>Bacteria</taxon>
        <taxon>Pseudomonadati</taxon>
        <taxon>Bacteroidota</taxon>
        <taxon>Flavobacteriia</taxon>
        <taxon>Flavobacteriales</taxon>
        <taxon>Flavobacteriaceae</taxon>
        <taxon>Capnocytophaga</taxon>
    </lineage>
</organism>
<name>A0ABU5YBH7_9FLAO</name>
<dbReference type="EMBL" id="JAYKBV010000017">
    <property type="protein sequence ID" value="MEB3041227.1"/>
    <property type="molecule type" value="Genomic_DNA"/>
</dbReference>
<feature type="transmembrane region" description="Helical" evidence="1">
    <location>
        <begin position="112"/>
        <end position="134"/>
    </location>
</feature>
<accession>A0ABU5YBH7</accession>
<comment type="caution">
    <text evidence="2">The sequence shown here is derived from an EMBL/GenBank/DDBJ whole genome shotgun (WGS) entry which is preliminary data.</text>
</comment>
<feature type="transmembrane region" description="Helical" evidence="1">
    <location>
        <begin position="53"/>
        <end position="72"/>
    </location>
</feature>
<feature type="transmembrane region" description="Helical" evidence="1">
    <location>
        <begin position="79"/>
        <end position="100"/>
    </location>
</feature>
<gene>
    <name evidence="2" type="ORF">VJJ49_11075</name>
</gene>
<evidence type="ECO:0000313" key="2">
    <source>
        <dbReference type="EMBL" id="MEB3041227.1"/>
    </source>
</evidence>
<keyword evidence="1" id="KW-0812">Transmembrane</keyword>
<evidence type="ECO:0008006" key="4">
    <source>
        <dbReference type="Google" id="ProtNLM"/>
    </source>
</evidence>
<protein>
    <recommendedName>
        <fullName evidence="4">DoxX family protein</fullName>
    </recommendedName>
</protein>
<evidence type="ECO:0000256" key="1">
    <source>
        <dbReference type="SAM" id="Phobius"/>
    </source>
</evidence>
<evidence type="ECO:0000313" key="3">
    <source>
        <dbReference type="Proteomes" id="UP001324270"/>
    </source>
</evidence>
<feature type="transmembrane region" description="Helical" evidence="1">
    <location>
        <begin position="20"/>
        <end position="41"/>
    </location>
</feature>
<dbReference type="RefSeq" id="WP_323979875.1">
    <property type="nucleotide sequence ID" value="NZ_JAYKBV010000017.1"/>
</dbReference>
<keyword evidence="1" id="KW-0472">Membrane</keyword>
<sequence length="144" mass="16944">MIVFKNKEGSKPSLFYLGHLLRILLWMGGLLLLHVFIVEIYCDRILFYSLPKVYLFHTLCAIVVCGLLSFLIGKIYIAYRFVALTFLQMIFCIAFLFPALYMKERKVDDWDILSFMFAFFVALFLEVCFAISLIKREENQKKVL</sequence>
<dbReference type="Proteomes" id="UP001324270">
    <property type="component" value="Unassembled WGS sequence"/>
</dbReference>
<keyword evidence="3" id="KW-1185">Reference proteome</keyword>